<evidence type="ECO:0000256" key="1">
    <source>
        <dbReference type="SAM" id="Phobius"/>
    </source>
</evidence>
<gene>
    <name evidence="2" type="ORF">KSMBR1_0136</name>
</gene>
<dbReference type="KEGG" id="kst:KSMBR1_0136"/>
<sequence>MIKSAFLQITITREPSFLFSVKASLIYLILLIFLLLIPFHTGLTAFGESKCTIYFYNPESNIDNYASLKTKFDLYLKKIGPYQFQPFSDRKTFENKTRGQHNCIFILSSWYYKELRHFTSLNPVLIGTLDGNSIQKKVLIAKKNIDSLSMLKGSSVASSGSKEYTVKFLQSMLTGNDKNIPETLQILNVPKDIDALISVGFGLVQAALTTEYSIEMLADINNGLYKNLSVLAVNEKSLLPVVAIPTEYGKGTTELLEIIKTMGETPEGKSNLQMFGIDGWKMPDESDLELLR</sequence>
<dbReference type="AlphaFoldDB" id="A0A2C9CAD1"/>
<accession>A0A2C9CAD1</accession>
<name>A0A2C9CAD1_KUEST</name>
<keyword evidence="1" id="KW-1133">Transmembrane helix</keyword>
<dbReference type="Pfam" id="PF12974">
    <property type="entry name" value="Phosphonate-bd"/>
    <property type="match status" value="1"/>
</dbReference>
<keyword evidence="1" id="KW-0812">Transmembrane</keyword>
<feature type="transmembrane region" description="Helical" evidence="1">
    <location>
        <begin position="25"/>
        <end position="46"/>
    </location>
</feature>
<organism evidence="2 3">
    <name type="scientific">Kuenenia stuttgartiensis</name>
    <dbReference type="NCBI Taxonomy" id="174633"/>
    <lineage>
        <taxon>Bacteria</taxon>
        <taxon>Pseudomonadati</taxon>
        <taxon>Planctomycetota</taxon>
        <taxon>Candidatus Brocadiia</taxon>
        <taxon>Candidatus Brocadiales</taxon>
        <taxon>Candidatus Brocadiaceae</taxon>
        <taxon>Candidatus Kuenenia</taxon>
    </lineage>
</organism>
<evidence type="ECO:0000313" key="2">
    <source>
        <dbReference type="EMBL" id="SOH02656.1"/>
    </source>
</evidence>
<reference evidence="3" key="1">
    <citation type="submission" date="2017-10" db="EMBL/GenBank/DDBJ databases">
        <authorList>
            <person name="Frank J."/>
        </authorList>
    </citation>
    <scope>NUCLEOTIDE SEQUENCE [LARGE SCALE GENOMIC DNA]</scope>
</reference>
<protein>
    <submittedName>
        <fullName evidence="2">Uncharacterized protein</fullName>
    </submittedName>
</protein>
<evidence type="ECO:0000313" key="3">
    <source>
        <dbReference type="Proteomes" id="UP000221734"/>
    </source>
</evidence>
<keyword evidence="1" id="KW-0472">Membrane</keyword>
<proteinExistence type="predicted"/>
<dbReference type="RefSeq" id="WP_099323596.1">
    <property type="nucleotide sequence ID" value="NZ_LT934425.1"/>
</dbReference>
<keyword evidence="3" id="KW-1185">Reference proteome</keyword>
<dbReference type="EMBL" id="LT934425">
    <property type="protein sequence ID" value="SOH02656.1"/>
    <property type="molecule type" value="Genomic_DNA"/>
</dbReference>
<dbReference type="Proteomes" id="UP000221734">
    <property type="component" value="Chromosome Kuenenia_stuttgartiensis_MBR1"/>
</dbReference>